<protein>
    <submittedName>
        <fullName evidence="3">Uncharacterized protein LOC110979152</fullName>
    </submittedName>
</protein>
<feature type="transmembrane region" description="Helical" evidence="1">
    <location>
        <begin position="12"/>
        <end position="32"/>
    </location>
</feature>
<dbReference type="GeneID" id="110979152"/>
<dbReference type="OMA" id="PWIVWVS"/>
<evidence type="ECO:0000313" key="2">
    <source>
        <dbReference type="Proteomes" id="UP000694845"/>
    </source>
</evidence>
<feature type="transmembrane region" description="Helical" evidence="1">
    <location>
        <begin position="52"/>
        <end position="77"/>
    </location>
</feature>
<keyword evidence="2" id="KW-1185">Reference proteome</keyword>
<keyword evidence="1" id="KW-0472">Membrane</keyword>
<gene>
    <name evidence="3" type="primary">LOC110979152</name>
</gene>
<feature type="transmembrane region" description="Helical" evidence="1">
    <location>
        <begin position="135"/>
        <end position="159"/>
    </location>
</feature>
<dbReference type="AlphaFoldDB" id="A0A8B7YFI0"/>
<dbReference type="KEGG" id="aplc:110979152"/>
<organism evidence="2 3">
    <name type="scientific">Acanthaster planci</name>
    <name type="common">Crown-of-thorns starfish</name>
    <dbReference type="NCBI Taxonomy" id="133434"/>
    <lineage>
        <taxon>Eukaryota</taxon>
        <taxon>Metazoa</taxon>
        <taxon>Echinodermata</taxon>
        <taxon>Eleutherozoa</taxon>
        <taxon>Asterozoa</taxon>
        <taxon>Asteroidea</taxon>
        <taxon>Valvatacea</taxon>
        <taxon>Valvatida</taxon>
        <taxon>Acanthasteridae</taxon>
        <taxon>Acanthaster</taxon>
    </lineage>
</organism>
<dbReference type="PANTHER" id="PTHR36694:SF11">
    <property type="entry name" value="LP21121P-RELATED"/>
    <property type="match status" value="1"/>
</dbReference>
<dbReference type="RefSeq" id="XP_022090406.1">
    <property type="nucleotide sequence ID" value="XM_022234714.1"/>
</dbReference>
<dbReference type="OrthoDB" id="10467986at2759"/>
<name>A0A8B7YFI0_ACAPL</name>
<keyword evidence="1" id="KW-0812">Transmembrane</keyword>
<keyword evidence="1" id="KW-1133">Transmembrane helix</keyword>
<proteinExistence type="predicted"/>
<evidence type="ECO:0000313" key="3">
    <source>
        <dbReference type="RefSeq" id="XP_022090406.1"/>
    </source>
</evidence>
<feature type="transmembrane region" description="Helical" evidence="1">
    <location>
        <begin position="89"/>
        <end position="115"/>
    </location>
</feature>
<sequence length="211" mass="22618">MAIMTRCCCCDVRIGSIVVAIWVAISSGGSLIQSACGLAGYSSYSDNSALLSAAWGASVGINSLMTIAAICLFIGVLKDTKSLLIPYMIGECLYMVAYVALEIAVIVVLVNGNYIYFDFLNLPNLDEVELIALRWALIGIAVGIPIALAIDILCLLCVISQYQELRDGRGRGVPTAPSTLIIQQGYSTGFAPVTYDPKPTVQVPIQQYYEC</sequence>
<reference evidence="3" key="1">
    <citation type="submission" date="2025-08" db="UniProtKB">
        <authorList>
            <consortium name="RefSeq"/>
        </authorList>
    </citation>
    <scope>IDENTIFICATION</scope>
</reference>
<evidence type="ECO:0000256" key="1">
    <source>
        <dbReference type="SAM" id="Phobius"/>
    </source>
</evidence>
<dbReference type="PANTHER" id="PTHR36694">
    <property type="entry name" value="PASIFLORA 1, ISOFORM A-RELATED"/>
    <property type="match status" value="1"/>
</dbReference>
<dbReference type="Proteomes" id="UP000694845">
    <property type="component" value="Unplaced"/>
</dbReference>
<accession>A0A8B7YFI0</accession>